<dbReference type="Pfam" id="PF14322">
    <property type="entry name" value="SusD-like_3"/>
    <property type="match status" value="1"/>
</dbReference>
<sequence>MKNKSIRTLATALLLTSAFSFSSCLGDLDQEPSYEPTVESVYKDPVQVKQVLARLYATLAVSGQQGPAGQPDIQGIDEGFSNYIRQYWMAQELTTDEAIIAWNDADLPEYNRLTWTASNTFVRAMYDRLFYQISLCNEFIRQTTDAKLSERGISGTDLANIKTYRAEARFLRALAYYHALDMFGNVPFTDENSSVGVDKPARITRSALFDYVETELKAIDAELPAPRANEFGRVDKAAAWTLLAKLYLNSPVYKSTVAGGTNGPERNADVITYCNRIISSSYALAPSYANLFRADNGETSKQEIIFPVRFDGVNTKTFGGMTFIIHAAVGGSMSAADYGIDGGWGGTRTKKNLVNLFPGGATSADRRAMFYTSGQNLEINDIFTFTDGYTITKYKNLTAAGTPGSNPTFPDTDFPLFRLADVYLMYAEAVVRGGAGGNVGTAVNYINALRDRAYGNTSGRITNATLTASDAADFILAERGRELYWEGQRRTDLIRFGKYTSASYVWPFKGGVQGGTGVDATRTLFPIPTTDISSNPNLVQNPGYN</sequence>
<dbReference type="InterPro" id="IPR011990">
    <property type="entry name" value="TPR-like_helical_dom_sf"/>
</dbReference>
<evidence type="ECO:0000256" key="1">
    <source>
        <dbReference type="ARBA" id="ARBA00004442"/>
    </source>
</evidence>
<dbReference type="RefSeq" id="WP_073282794.1">
    <property type="nucleotide sequence ID" value="NZ_FRAS01000006.1"/>
</dbReference>
<comment type="similarity">
    <text evidence="2">Belongs to the SusD family.</text>
</comment>
<dbReference type="PROSITE" id="PS51257">
    <property type="entry name" value="PROKAR_LIPOPROTEIN"/>
    <property type="match status" value="1"/>
</dbReference>
<name>A0A1M6VC40_9BACT</name>
<reference evidence="10" key="1">
    <citation type="submission" date="2016-11" db="EMBL/GenBank/DDBJ databases">
        <authorList>
            <person name="Varghese N."/>
            <person name="Submissions S."/>
        </authorList>
    </citation>
    <scope>NUCLEOTIDE SEQUENCE [LARGE SCALE GENOMIC DNA]</scope>
    <source>
        <strain evidence="10">DSM 18569</strain>
    </source>
</reference>
<dbReference type="Gene3D" id="1.25.40.10">
    <property type="entry name" value="Tetratricopeptide repeat domain"/>
    <property type="match status" value="1"/>
</dbReference>
<evidence type="ECO:0000256" key="5">
    <source>
        <dbReference type="ARBA" id="ARBA00023237"/>
    </source>
</evidence>
<feature type="signal peptide" evidence="6">
    <location>
        <begin position="1"/>
        <end position="22"/>
    </location>
</feature>
<accession>A0A1M6VC40</accession>
<keyword evidence="5" id="KW-0998">Cell outer membrane</keyword>
<dbReference type="SUPFAM" id="SSF48452">
    <property type="entry name" value="TPR-like"/>
    <property type="match status" value="1"/>
</dbReference>
<dbReference type="OrthoDB" id="9792139at2"/>
<dbReference type="GO" id="GO:0009279">
    <property type="term" value="C:cell outer membrane"/>
    <property type="evidence" value="ECO:0007669"/>
    <property type="project" value="UniProtKB-SubCell"/>
</dbReference>
<evidence type="ECO:0000256" key="6">
    <source>
        <dbReference type="SAM" id="SignalP"/>
    </source>
</evidence>
<dbReference type="EMBL" id="FRAS01000006">
    <property type="protein sequence ID" value="SHK79073.1"/>
    <property type="molecule type" value="Genomic_DNA"/>
</dbReference>
<evidence type="ECO:0000256" key="2">
    <source>
        <dbReference type="ARBA" id="ARBA00006275"/>
    </source>
</evidence>
<evidence type="ECO:0000313" key="10">
    <source>
        <dbReference type="Proteomes" id="UP000183947"/>
    </source>
</evidence>
<dbReference type="InterPro" id="IPR033985">
    <property type="entry name" value="SusD-like_N"/>
</dbReference>
<keyword evidence="3 6" id="KW-0732">Signal</keyword>
<feature type="chain" id="PRO_5012252096" evidence="6">
    <location>
        <begin position="23"/>
        <end position="545"/>
    </location>
</feature>
<dbReference type="InterPro" id="IPR012944">
    <property type="entry name" value="SusD_RagB_dom"/>
</dbReference>
<gene>
    <name evidence="9" type="ORF">SAMN02746009_01566</name>
</gene>
<proteinExistence type="inferred from homology"/>
<keyword evidence="4" id="KW-0472">Membrane</keyword>
<dbReference type="Gene3D" id="1.10.3780.10">
    <property type="entry name" value="SusD-like"/>
    <property type="match status" value="1"/>
</dbReference>
<dbReference type="STRING" id="1121959.SAMN02746009_01566"/>
<protein>
    <submittedName>
        <fullName evidence="9">Starch-binding associating with outer membrane</fullName>
    </submittedName>
</protein>
<evidence type="ECO:0000256" key="4">
    <source>
        <dbReference type="ARBA" id="ARBA00023136"/>
    </source>
</evidence>
<evidence type="ECO:0000259" key="7">
    <source>
        <dbReference type="Pfam" id="PF07980"/>
    </source>
</evidence>
<dbReference type="Pfam" id="PF07980">
    <property type="entry name" value="SusD_RagB"/>
    <property type="match status" value="1"/>
</dbReference>
<feature type="domain" description="SusD-like N-terminal" evidence="8">
    <location>
        <begin position="111"/>
        <end position="248"/>
    </location>
</feature>
<feature type="domain" description="RagB/SusD" evidence="7">
    <location>
        <begin position="384"/>
        <end position="544"/>
    </location>
</feature>
<keyword evidence="10" id="KW-1185">Reference proteome</keyword>
<organism evidence="9 10">
    <name type="scientific">Hymenobacter psychrotolerans DSM 18569</name>
    <dbReference type="NCBI Taxonomy" id="1121959"/>
    <lineage>
        <taxon>Bacteria</taxon>
        <taxon>Pseudomonadati</taxon>
        <taxon>Bacteroidota</taxon>
        <taxon>Cytophagia</taxon>
        <taxon>Cytophagales</taxon>
        <taxon>Hymenobacteraceae</taxon>
        <taxon>Hymenobacter</taxon>
    </lineage>
</organism>
<dbReference type="CDD" id="cd08977">
    <property type="entry name" value="SusD"/>
    <property type="match status" value="1"/>
</dbReference>
<dbReference type="Proteomes" id="UP000183947">
    <property type="component" value="Unassembled WGS sequence"/>
</dbReference>
<evidence type="ECO:0000313" key="9">
    <source>
        <dbReference type="EMBL" id="SHK79073.1"/>
    </source>
</evidence>
<evidence type="ECO:0000256" key="3">
    <source>
        <dbReference type="ARBA" id="ARBA00022729"/>
    </source>
</evidence>
<evidence type="ECO:0000259" key="8">
    <source>
        <dbReference type="Pfam" id="PF14322"/>
    </source>
</evidence>
<dbReference type="AlphaFoldDB" id="A0A1M6VC40"/>
<comment type="subcellular location">
    <subcellularLocation>
        <location evidence="1">Cell outer membrane</location>
    </subcellularLocation>
</comment>
<dbReference type="Gene3D" id="1.25.40.390">
    <property type="match status" value="1"/>
</dbReference>